<feature type="region of interest" description="Disordered" evidence="1">
    <location>
        <begin position="81"/>
        <end position="103"/>
    </location>
</feature>
<evidence type="ECO:0000313" key="2">
    <source>
        <dbReference type="EMBL" id="GKZ17794.1"/>
    </source>
</evidence>
<dbReference type="EMBL" id="BROQ01000007">
    <property type="protein sequence ID" value="GKZ17794.1"/>
    <property type="molecule type" value="Genomic_DNA"/>
</dbReference>
<evidence type="ECO:0000256" key="1">
    <source>
        <dbReference type="SAM" id="MobiDB-lite"/>
    </source>
</evidence>
<name>A0A9W6DHU2_9EURO</name>
<organism evidence="2 3">
    <name type="scientific">Aspergillus brasiliensis</name>
    <dbReference type="NCBI Taxonomy" id="319629"/>
    <lineage>
        <taxon>Eukaryota</taxon>
        <taxon>Fungi</taxon>
        <taxon>Dikarya</taxon>
        <taxon>Ascomycota</taxon>
        <taxon>Pezizomycotina</taxon>
        <taxon>Eurotiomycetes</taxon>
        <taxon>Eurotiomycetidae</taxon>
        <taxon>Eurotiales</taxon>
        <taxon>Aspergillaceae</taxon>
        <taxon>Aspergillus</taxon>
        <taxon>Aspergillus subgen. Circumdati</taxon>
    </lineage>
</organism>
<comment type="caution">
    <text evidence="2">The sequence shown here is derived from an EMBL/GenBank/DDBJ whole genome shotgun (WGS) entry which is preliminary data.</text>
</comment>
<feature type="region of interest" description="Disordered" evidence="1">
    <location>
        <begin position="1"/>
        <end position="20"/>
    </location>
</feature>
<gene>
    <name evidence="2" type="ORF">AbraCBS73388_010113</name>
</gene>
<feature type="region of interest" description="Disordered" evidence="1">
    <location>
        <begin position="121"/>
        <end position="171"/>
    </location>
</feature>
<accession>A0A9W6DHU2</accession>
<evidence type="ECO:0000313" key="3">
    <source>
        <dbReference type="Proteomes" id="UP001143548"/>
    </source>
</evidence>
<reference evidence="2" key="1">
    <citation type="submission" date="2022-07" db="EMBL/GenBank/DDBJ databases">
        <title>Taxonomy of Aspergillus series Nigri: significant species reduction supported by multi-species coalescent approaches.</title>
        <authorList>
            <person name="Bian C."/>
            <person name="Kusuya Y."/>
            <person name="Sklenar F."/>
            <person name="D'hooge E."/>
            <person name="Yaguchi T."/>
            <person name="Takahashi H."/>
            <person name="Hubka V."/>
        </authorList>
    </citation>
    <scope>NUCLEOTIDE SEQUENCE</scope>
    <source>
        <strain evidence="2">CBS 733.88</strain>
    </source>
</reference>
<sequence>MGHSPSLAVASEEPEASATGNSAFANAEEELNNFVGSLICYRMVRLSAIRHWTRWKKYQDLEPDEYIEYYPIRQELGFGKAFEDPKPGATEQSEVDSKGEQTERKKKLYFISHRWLNQVHPDPGGTQLRRVQQLPPHPPVAPLDPGPTSADDAGSTSNISDLPGNGDKSAQKDPASEVLIFYDFSSLPQEPRTEDEKEIFKIGINGLNDILSYMRIVILDNEEYMSRSWCLMEYFIGSFKGSLVLDEKGDDRMHQLQQLAVTPNSAIGWAKSAVAEAEAIRGSRMGNIAMSFFAESFSNSDVTKGTDRQVIEDVFRTFIRDNIRTWTHEPYVGWKPAFLEADQVDRILRGERVRLIDFPETGLPILKIPEEIKTTVPQFPLDSQRDVLEPFWRKNVVLRGCNASARYFLLNDSAAQKEWDMVQKTNIEPWEP</sequence>
<dbReference type="AlphaFoldDB" id="A0A9W6DHU2"/>
<proteinExistence type="predicted"/>
<protein>
    <submittedName>
        <fullName evidence="2">Uncharacterized protein</fullName>
    </submittedName>
</protein>
<feature type="compositionally biased region" description="Pro residues" evidence="1">
    <location>
        <begin position="135"/>
        <end position="145"/>
    </location>
</feature>
<dbReference type="Proteomes" id="UP001143548">
    <property type="component" value="Unassembled WGS sequence"/>
</dbReference>